<dbReference type="Gene3D" id="3.90.70.10">
    <property type="entry name" value="Cysteine proteinases"/>
    <property type="match status" value="1"/>
</dbReference>
<evidence type="ECO:0000256" key="10">
    <source>
        <dbReference type="PIRSR" id="PIRSR622684-1"/>
    </source>
</evidence>
<dbReference type="EMBL" id="OE839304">
    <property type="protein sequence ID" value="CAD7586659.1"/>
    <property type="molecule type" value="Genomic_DNA"/>
</dbReference>
<dbReference type="AlphaFoldDB" id="A0A7R9PH64"/>
<feature type="region of interest" description="Disordered" evidence="13">
    <location>
        <begin position="153"/>
        <end position="197"/>
    </location>
</feature>
<feature type="compositionally biased region" description="Basic and acidic residues" evidence="13">
    <location>
        <begin position="168"/>
        <end position="180"/>
    </location>
</feature>
<keyword evidence="6 12" id="KW-0863">Zinc-finger</keyword>
<dbReference type="FunFam" id="3.90.70.10:FF:000010">
    <property type="entry name" value="Calpain 15"/>
    <property type="match status" value="1"/>
</dbReference>
<dbReference type="GO" id="GO:0006508">
    <property type="term" value="P:proteolysis"/>
    <property type="evidence" value="ECO:0007669"/>
    <property type="project" value="UniProtKB-KW"/>
</dbReference>
<dbReference type="InterPro" id="IPR038765">
    <property type="entry name" value="Papain-like_cys_pep_sf"/>
</dbReference>
<keyword evidence="8 11" id="KW-0788">Thiol protease</keyword>
<evidence type="ECO:0000256" key="9">
    <source>
        <dbReference type="ARBA" id="ARBA00022833"/>
    </source>
</evidence>
<keyword evidence="5" id="KW-0677">Repeat</keyword>
<feature type="domain" description="Calpain catalytic" evidence="15">
    <location>
        <begin position="550"/>
        <end position="824"/>
    </location>
</feature>
<dbReference type="PRINTS" id="PR00704">
    <property type="entry name" value="CALPAIN"/>
</dbReference>
<evidence type="ECO:0000259" key="15">
    <source>
        <dbReference type="PROSITE" id="PS50203"/>
    </source>
</evidence>
<dbReference type="InterPro" id="IPR022684">
    <property type="entry name" value="Calpain_cysteine_protease"/>
</dbReference>
<evidence type="ECO:0000259" key="14">
    <source>
        <dbReference type="PROSITE" id="PS50199"/>
    </source>
</evidence>
<proteinExistence type="inferred from homology"/>
<dbReference type="InterPro" id="IPR001300">
    <property type="entry name" value="Peptidase_C2_calpain_cat"/>
</dbReference>
<evidence type="ECO:0000256" key="3">
    <source>
        <dbReference type="ARBA" id="ARBA00022670"/>
    </source>
</evidence>
<feature type="domain" description="RanBP2-type" evidence="14">
    <location>
        <begin position="341"/>
        <end position="374"/>
    </location>
</feature>
<feature type="compositionally biased region" description="Polar residues" evidence="13">
    <location>
        <begin position="153"/>
        <end position="165"/>
    </location>
</feature>
<accession>A0A7R9PH64</accession>
<protein>
    <recommendedName>
        <fullName evidence="17">Calpain-D</fullName>
    </recommendedName>
</protein>
<dbReference type="Pfam" id="PF00648">
    <property type="entry name" value="Peptidase_C2"/>
    <property type="match status" value="1"/>
</dbReference>
<dbReference type="Gene3D" id="4.10.1060.10">
    <property type="entry name" value="Zinc finger, RanBP2-type"/>
    <property type="match status" value="2"/>
</dbReference>
<evidence type="ECO:0000256" key="6">
    <source>
        <dbReference type="ARBA" id="ARBA00022771"/>
    </source>
</evidence>
<dbReference type="GO" id="GO:0004198">
    <property type="term" value="F:calcium-dependent cysteine-type endopeptidase activity"/>
    <property type="evidence" value="ECO:0007669"/>
    <property type="project" value="InterPro"/>
</dbReference>
<reference evidence="16" key="1">
    <citation type="submission" date="2020-11" db="EMBL/GenBank/DDBJ databases">
        <authorList>
            <person name="Tran Van P."/>
        </authorList>
    </citation>
    <scope>NUCLEOTIDE SEQUENCE</scope>
</reference>
<dbReference type="PROSITE" id="PS50199">
    <property type="entry name" value="ZF_RANBP2_2"/>
    <property type="match status" value="3"/>
</dbReference>
<keyword evidence="4" id="KW-0479">Metal-binding</keyword>
<dbReference type="SMART" id="SM00547">
    <property type="entry name" value="ZnF_RBZ"/>
    <property type="match status" value="5"/>
</dbReference>
<keyword evidence="7 11" id="KW-0378">Hydrolase</keyword>
<sequence length="1122" mass="125046">MGSIASVLQWHCQKCTLINPTERVSTGDGVDWSQEVAVRENEKRFSTWSHLAQCHPALLRSVSVPNLAHRWVCAQCRFVNVSVTACCATCGIVSVEVAHQLGFEGWRVEHMHGTPTTPTLAVVDVTSGPILASTMAQNTSMCDVLKNGECVETAQNRSPKRQNPSVYERVKSKPTIHDPVDDTGGLAQQPSSVRNRFDASPEIRETDVTKTSNGNICVFPPSVITNQSPSNSLTFLSNSSSSSTKGSTFDRMWTCTKCSYAYNPLWSDSCDICNSVRSAPSLTEPSLITVTKDSVRYTPPKREGDVNESVVTNNNNNNCIPMATLATMDQDLEDDFQFLPIEGILEHDWTCKKCTLVNSGASMACVVCGGSKLRSITMVQDMTLRKGEFWSCISCTLKNPLTSTACMACKTTKQYLEVPGTSRSPSPRLGLGAVPKQRRARALTRSQSRNIREAPSDGSKVSTWRCVLCTYENATASVSCEICQSSRCMSSSVVLTNGTPSPCEAVPAATVTRQESELMENLRHLEEQEALQKWEHIVKYCRENKDNHVVQWLRPHQIVTEGDAKMEWAVFRRPLPSDISQGNCWLLSALAVLAEREDLVKKVMVMREFCHQGAYQVRLCKDGKWTTVLVDDLLPCDKRRHLVYSQAKKKQLWVPLIEKAVAKIHGCYEALVSGRAIEGLATLTGAPCESVPLQPSSLPSEDELDRDLIWAQLLSSRQARFLMGASCGGGNMKVDDDEYQRKGLRPRHAYSVLDVRDLMGNRLLRLRNPWGHYSWKGDWSDESPIWTPQLREILMPKGASDGVFWISFEDVLKYFDCIDICKVRSGWSEVRLRGTLPPLSSVDHLSCVLLTVLEPTEAEFTLFQEGQRHGFPQSLTTVTDPLSLWPHRNSEKSQRSQLDLCVVVFRTRSPAHPEVGRLVEHSKRQVRGFVGCHKMLERDLYILVCLAFNHWHTVPVAFLTEPEGTIALQSAKPPTDPTSDTFTPLITENDCILNAITIIVIPQGREGMTAYYLTKGWAGLVVMVENRHENKWIHVKCDCQESYNVVSTRGELRTVDSVPPLHRQVIIVLTQLEGSGGFSIAHRLTHRLANSAGLHDWGPPGLSHCPHIDKQVEGLHSPRLIT</sequence>
<evidence type="ECO:0000256" key="13">
    <source>
        <dbReference type="SAM" id="MobiDB-lite"/>
    </source>
</evidence>
<evidence type="ECO:0008006" key="17">
    <source>
        <dbReference type="Google" id="ProtNLM"/>
    </source>
</evidence>
<evidence type="ECO:0000256" key="11">
    <source>
        <dbReference type="PROSITE-ProRule" id="PRU00239"/>
    </source>
</evidence>
<dbReference type="GO" id="GO:0005737">
    <property type="term" value="C:cytoplasm"/>
    <property type="evidence" value="ECO:0007669"/>
    <property type="project" value="TreeGrafter"/>
</dbReference>
<evidence type="ECO:0000256" key="12">
    <source>
        <dbReference type="PROSITE-ProRule" id="PRU00322"/>
    </source>
</evidence>
<evidence type="ECO:0000256" key="1">
    <source>
        <dbReference type="ARBA" id="ARBA00007623"/>
    </source>
</evidence>
<dbReference type="PROSITE" id="PS50203">
    <property type="entry name" value="CALPAIN_CAT"/>
    <property type="match status" value="1"/>
</dbReference>
<dbReference type="PANTHER" id="PTHR10183:SF382">
    <property type="entry name" value="CALPAIN-15"/>
    <property type="match status" value="1"/>
</dbReference>
<dbReference type="PANTHER" id="PTHR10183">
    <property type="entry name" value="CALPAIN"/>
    <property type="match status" value="1"/>
</dbReference>
<dbReference type="InterPro" id="IPR001876">
    <property type="entry name" value="Znf_RanBP2"/>
</dbReference>
<dbReference type="PROSITE" id="PS01358">
    <property type="entry name" value="ZF_RANBP2_1"/>
    <property type="match status" value="4"/>
</dbReference>
<feature type="active site" evidence="10 11">
    <location>
        <position position="748"/>
    </location>
</feature>
<keyword evidence="2" id="KW-0597">Phosphoprotein</keyword>
<name>A0A7R9PH64_TIMGE</name>
<dbReference type="SUPFAM" id="SSF54001">
    <property type="entry name" value="Cysteine proteinases"/>
    <property type="match status" value="1"/>
</dbReference>
<dbReference type="Pfam" id="PF00641">
    <property type="entry name" value="Zn_ribbon_RanBP"/>
    <property type="match status" value="3"/>
</dbReference>
<dbReference type="SMART" id="SM00230">
    <property type="entry name" value="CysPc"/>
    <property type="match status" value="1"/>
</dbReference>
<evidence type="ECO:0000256" key="7">
    <source>
        <dbReference type="ARBA" id="ARBA00022801"/>
    </source>
</evidence>
<organism evidence="16">
    <name type="scientific">Timema genevievae</name>
    <name type="common">Walking stick</name>
    <dbReference type="NCBI Taxonomy" id="629358"/>
    <lineage>
        <taxon>Eukaryota</taxon>
        <taxon>Metazoa</taxon>
        <taxon>Ecdysozoa</taxon>
        <taxon>Arthropoda</taxon>
        <taxon>Hexapoda</taxon>
        <taxon>Insecta</taxon>
        <taxon>Pterygota</taxon>
        <taxon>Neoptera</taxon>
        <taxon>Polyneoptera</taxon>
        <taxon>Phasmatodea</taxon>
        <taxon>Timematodea</taxon>
        <taxon>Timematoidea</taxon>
        <taxon>Timematidae</taxon>
        <taxon>Timema</taxon>
    </lineage>
</organism>
<evidence type="ECO:0000256" key="2">
    <source>
        <dbReference type="ARBA" id="ARBA00022553"/>
    </source>
</evidence>
<dbReference type="GO" id="GO:0008270">
    <property type="term" value="F:zinc ion binding"/>
    <property type="evidence" value="ECO:0007669"/>
    <property type="project" value="UniProtKB-KW"/>
</dbReference>
<evidence type="ECO:0000256" key="5">
    <source>
        <dbReference type="ARBA" id="ARBA00022737"/>
    </source>
</evidence>
<feature type="active site" evidence="10 11">
    <location>
        <position position="584"/>
    </location>
</feature>
<comment type="similarity">
    <text evidence="1">Belongs to the peptidase C2 family.</text>
</comment>
<gene>
    <name evidence="16" type="ORF">TGEB3V08_LOCUS969</name>
</gene>
<dbReference type="CDD" id="cd00044">
    <property type="entry name" value="CysPc"/>
    <property type="match status" value="1"/>
</dbReference>
<keyword evidence="3 11" id="KW-0645">Protease</keyword>
<evidence type="ECO:0000313" key="16">
    <source>
        <dbReference type="EMBL" id="CAD7586659.1"/>
    </source>
</evidence>
<keyword evidence="9" id="KW-0862">Zinc</keyword>
<evidence type="ECO:0000256" key="8">
    <source>
        <dbReference type="ARBA" id="ARBA00022807"/>
    </source>
</evidence>
<feature type="active site" evidence="10 11">
    <location>
        <position position="768"/>
    </location>
</feature>
<evidence type="ECO:0000256" key="4">
    <source>
        <dbReference type="ARBA" id="ARBA00022723"/>
    </source>
</evidence>
<feature type="domain" description="RanBP2-type" evidence="14">
    <location>
        <begin position="385"/>
        <end position="415"/>
    </location>
</feature>
<feature type="domain" description="RanBP2-type" evidence="14">
    <location>
        <begin position="460"/>
        <end position="489"/>
    </location>
</feature>